<dbReference type="Gene3D" id="3.40.50.150">
    <property type="entry name" value="Vaccinia Virus protein VP39"/>
    <property type="match status" value="1"/>
</dbReference>
<proteinExistence type="predicted"/>
<name>A0ABV6YWT4_UNCC1</name>
<keyword evidence="2" id="KW-0489">Methyltransferase</keyword>
<dbReference type="InterPro" id="IPR041698">
    <property type="entry name" value="Methyltransf_25"/>
</dbReference>
<evidence type="ECO:0000259" key="1">
    <source>
        <dbReference type="Pfam" id="PF13649"/>
    </source>
</evidence>
<keyword evidence="2" id="KW-0808">Transferase</keyword>
<dbReference type="EC" id="2.1.-.-" evidence="2"/>
<evidence type="ECO:0000313" key="3">
    <source>
        <dbReference type="Proteomes" id="UP001594351"/>
    </source>
</evidence>
<protein>
    <submittedName>
        <fullName evidence="2">Class I SAM-dependent methyltransferase</fullName>
        <ecNumber evidence="2">2.1.-.-</ecNumber>
    </submittedName>
</protein>
<accession>A0ABV6YWT4</accession>
<dbReference type="Pfam" id="PF13649">
    <property type="entry name" value="Methyltransf_25"/>
    <property type="match status" value="1"/>
</dbReference>
<dbReference type="GO" id="GO:0008168">
    <property type="term" value="F:methyltransferase activity"/>
    <property type="evidence" value="ECO:0007669"/>
    <property type="project" value="UniProtKB-KW"/>
</dbReference>
<reference evidence="2 3" key="1">
    <citation type="submission" date="2024-09" db="EMBL/GenBank/DDBJ databases">
        <title>Laminarin stimulates single cell rates of sulfate reduction while oxygen inhibits transcriptomic activity in coastal marine sediment.</title>
        <authorList>
            <person name="Lindsay M."/>
            <person name="Orcutt B."/>
            <person name="Emerson D."/>
            <person name="Stepanauskas R."/>
            <person name="D'Angelo T."/>
        </authorList>
    </citation>
    <scope>NUCLEOTIDE SEQUENCE [LARGE SCALE GENOMIC DNA]</scope>
    <source>
        <strain evidence="2">SAG AM-311-K15</strain>
    </source>
</reference>
<dbReference type="InterPro" id="IPR029063">
    <property type="entry name" value="SAM-dependent_MTases_sf"/>
</dbReference>
<evidence type="ECO:0000313" key="2">
    <source>
        <dbReference type="EMBL" id="MFC1850669.1"/>
    </source>
</evidence>
<dbReference type="GO" id="GO:0032259">
    <property type="term" value="P:methylation"/>
    <property type="evidence" value="ECO:0007669"/>
    <property type="project" value="UniProtKB-KW"/>
</dbReference>
<dbReference type="Gene3D" id="2.20.25.110">
    <property type="entry name" value="S-adenosyl-L-methionine-dependent methyltransferases"/>
    <property type="match status" value="1"/>
</dbReference>
<dbReference type="EMBL" id="JBHPBY010000115">
    <property type="protein sequence ID" value="MFC1850669.1"/>
    <property type="molecule type" value="Genomic_DNA"/>
</dbReference>
<dbReference type="Proteomes" id="UP001594351">
    <property type="component" value="Unassembled WGS sequence"/>
</dbReference>
<feature type="domain" description="Methyltransferase" evidence="1">
    <location>
        <begin position="46"/>
        <end position="140"/>
    </location>
</feature>
<gene>
    <name evidence="2" type="ORF">ACFL27_10795</name>
</gene>
<dbReference type="CDD" id="cd02440">
    <property type="entry name" value="AdoMet_MTases"/>
    <property type="match status" value="1"/>
</dbReference>
<keyword evidence="3" id="KW-1185">Reference proteome</keyword>
<organism evidence="2 3">
    <name type="scientific">candidate division CSSED10-310 bacterium</name>
    <dbReference type="NCBI Taxonomy" id="2855610"/>
    <lineage>
        <taxon>Bacteria</taxon>
        <taxon>Bacteria division CSSED10-310</taxon>
    </lineage>
</organism>
<comment type="caution">
    <text evidence="2">The sequence shown here is derived from an EMBL/GenBank/DDBJ whole genome shotgun (WGS) entry which is preliminary data.</text>
</comment>
<dbReference type="SUPFAM" id="SSF53335">
    <property type="entry name" value="S-adenosyl-L-methionine-dependent methyltransferases"/>
    <property type="match status" value="1"/>
</dbReference>
<sequence length="261" mass="30003">MINHTNLYTLAKYYDIAFDFRDIPLQCNFLEDVFRLFCPIELKACLELAAGPAYHSIEFAARGVHSTALDMSPPMVDYGLQKACDRGVKLNYVCQDMINFNLDDHFELAFIMLDSAAYLINNKAVFQHLESVARCLTPGGIYVLELSHPKDAFHVARTTAPEWTMRRDDVEVHIRWGHDEDPFDPITQLTKVSTRLEVIDGERKELIVDQAWLRSFTFNEFRLLVQASPYFDLKAVYGDLDQKVSITADRAWRMVAVLQSQ</sequence>